<reference evidence="1" key="2">
    <citation type="submission" date="2018-08" db="UniProtKB">
        <authorList>
            <consortium name="EnsemblPlants"/>
        </authorList>
    </citation>
    <scope>IDENTIFICATION</scope>
    <source>
        <strain evidence="1">Yugu1</strain>
    </source>
</reference>
<dbReference type="EMBL" id="AGNK02001015">
    <property type="status" value="NOT_ANNOTATED_CDS"/>
    <property type="molecule type" value="Genomic_DNA"/>
</dbReference>
<sequence>MCTDQMPLNQKKIMRNGSSCYGMACKNRLILHFSRGSACKYQ</sequence>
<keyword evidence="2" id="KW-1185">Reference proteome</keyword>
<organism evidence="1 2">
    <name type="scientific">Setaria italica</name>
    <name type="common">Foxtail millet</name>
    <name type="synonym">Panicum italicum</name>
    <dbReference type="NCBI Taxonomy" id="4555"/>
    <lineage>
        <taxon>Eukaryota</taxon>
        <taxon>Viridiplantae</taxon>
        <taxon>Streptophyta</taxon>
        <taxon>Embryophyta</taxon>
        <taxon>Tracheophyta</taxon>
        <taxon>Spermatophyta</taxon>
        <taxon>Magnoliopsida</taxon>
        <taxon>Liliopsida</taxon>
        <taxon>Poales</taxon>
        <taxon>Poaceae</taxon>
        <taxon>PACMAD clade</taxon>
        <taxon>Panicoideae</taxon>
        <taxon>Panicodae</taxon>
        <taxon>Paniceae</taxon>
        <taxon>Cenchrinae</taxon>
        <taxon>Setaria</taxon>
    </lineage>
</organism>
<name>K4A3S7_SETIT</name>
<dbReference type="Gramene" id="KQL24131">
    <property type="protein sequence ID" value="KQL24131"/>
    <property type="gene ID" value="SETIT_033530mg"/>
</dbReference>
<protein>
    <submittedName>
        <fullName evidence="1">Uncharacterized protein</fullName>
    </submittedName>
</protein>
<dbReference type="AlphaFoldDB" id="K4A3S7"/>
<dbReference type="EnsemblPlants" id="KQL24131">
    <property type="protein sequence ID" value="KQL24131"/>
    <property type="gene ID" value="SETIT_033530mg"/>
</dbReference>
<accession>K4A3S7</accession>
<evidence type="ECO:0000313" key="2">
    <source>
        <dbReference type="Proteomes" id="UP000004995"/>
    </source>
</evidence>
<dbReference type="HOGENOM" id="CLU_3261438_0_0_1"/>
<reference evidence="2" key="1">
    <citation type="journal article" date="2012" name="Nat. Biotechnol.">
        <title>Reference genome sequence of the model plant Setaria.</title>
        <authorList>
            <person name="Bennetzen J.L."/>
            <person name="Schmutz J."/>
            <person name="Wang H."/>
            <person name="Percifield R."/>
            <person name="Hawkins J."/>
            <person name="Pontaroli A.C."/>
            <person name="Estep M."/>
            <person name="Feng L."/>
            <person name="Vaughn J.N."/>
            <person name="Grimwood J."/>
            <person name="Jenkins J."/>
            <person name="Barry K."/>
            <person name="Lindquist E."/>
            <person name="Hellsten U."/>
            <person name="Deshpande S."/>
            <person name="Wang X."/>
            <person name="Wu X."/>
            <person name="Mitros T."/>
            <person name="Triplett J."/>
            <person name="Yang X."/>
            <person name="Ye C.Y."/>
            <person name="Mauro-Herrera M."/>
            <person name="Wang L."/>
            <person name="Li P."/>
            <person name="Sharma M."/>
            <person name="Sharma R."/>
            <person name="Ronald P.C."/>
            <person name="Panaud O."/>
            <person name="Kellogg E.A."/>
            <person name="Brutnell T.P."/>
            <person name="Doust A.N."/>
            <person name="Tuskan G.A."/>
            <person name="Rokhsar D."/>
            <person name="Devos K.M."/>
        </authorList>
    </citation>
    <scope>NUCLEOTIDE SEQUENCE [LARGE SCALE GENOMIC DNA]</scope>
    <source>
        <strain evidence="2">cv. Yugu1</strain>
    </source>
</reference>
<evidence type="ECO:0000313" key="1">
    <source>
        <dbReference type="EnsemblPlants" id="KQL24131"/>
    </source>
</evidence>
<dbReference type="InParanoid" id="K4A3S7"/>
<dbReference type="Proteomes" id="UP000004995">
    <property type="component" value="Unassembled WGS sequence"/>
</dbReference>
<proteinExistence type="predicted"/>